<organism evidence="2 3">
    <name type="scientific">Aliivibrio salmonicida (strain LFI1238)</name>
    <name type="common">Vibrio salmonicida (strain LFI1238)</name>
    <dbReference type="NCBI Taxonomy" id="316275"/>
    <lineage>
        <taxon>Bacteria</taxon>
        <taxon>Pseudomonadati</taxon>
        <taxon>Pseudomonadota</taxon>
        <taxon>Gammaproteobacteria</taxon>
        <taxon>Vibrionales</taxon>
        <taxon>Vibrionaceae</taxon>
        <taxon>Aliivibrio</taxon>
    </lineage>
</organism>
<sequence>MKKILVICSLLFCSNLCAASIEPASGIHLRALNGEGVDDSKSILLINGDNQLVLDFTGRLKISGKRDHISTVPYIVIVNPKDIDRLEVQLVSQDLDKIKNKIDRNKPIFEFLGNGKKIDVIQFILPPNTDVFPYANIPEVVRSYNQKNGLIFDSGKIRELKKELKAVNQSSNSGNSESENSLQLKLWYSRATEYERRAFQKWIIDHN</sequence>
<keyword evidence="3" id="KW-1185">Reference proteome</keyword>
<protein>
    <submittedName>
        <fullName evidence="2">Exported protein</fullName>
    </submittedName>
</protein>
<reference evidence="2 3" key="1">
    <citation type="journal article" date="2008" name="BMC Genomics">
        <title>The genome sequence of the fish pathogen Aliivibrio salmonicida strain LFI1238 shows extensive evidence of gene decay.</title>
        <authorList>
            <person name="Hjerde E."/>
            <person name="Lorentzen M.S."/>
            <person name="Holden M.T."/>
            <person name="Seeger K."/>
            <person name="Paulsen S."/>
            <person name="Bason N."/>
            <person name="Churcher C."/>
            <person name="Harris D."/>
            <person name="Norbertczak H."/>
            <person name="Quail M.A."/>
            <person name="Sanders S."/>
            <person name="Thurston S."/>
            <person name="Parkhill J."/>
            <person name="Willassen N.P."/>
            <person name="Thomson N.R."/>
        </authorList>
    </citation>
    <scope>NUCLEOTIDE SEQUENCE [LARGE SCALE GENOMIC DNA]</scope>
    <source>
        <strain evidence="2 3">LFI1238</strain>
    </source>
</reference>
<dbReference type="Pfam" id="PF09829">
    <property type="entry name" value="DUF2057"/>
    <property type="match status" value="1"/>
</dbReference>
<feature type="chain" id="PRO_5002844493" evidence="1">
    <location>
        <begin position="19"/>
        <end position="207"/>
    </location>
</feature>
<keyword evidence="1" id="KW-0732">Signal</keyword>
<gene>
    <name evidence="2" type="ordered locus">VSAL_I1131</name>
</gene>
<accession>B6EJ85</accession>
<dbReference type="EMBL" id="FM178379">
    <property type="protein sequence ID" value="CAQ78816.1"/>
    <property type="molecule type" value="Genomic_DNA"/>
</dbReference>
<evidence type="ECO:0000313" key="2">
    <source>
        <dbReference type="EMBL" id="CAQ78816.1"/>
    </source>
</evidence>
<feature type="signal peptide" evidence="1">
    <location>
        <begin position="1"/>
        <end position="18"/>
    </location>
</feature>
<proteinExistence type="predicted"/>
<evidence type="ECO:0000256" key="1">
    <source>
        <dbReference type="SAM" id="SignalP"/>
    </source>
</evidence>
<dbReference type="KEGG" id="vsa:VSAL_I1131"/>
<dbReference type="HOGENOM" id="CLU_073782_3_0_6"/>
<dbReference type="eggNOG" id="COG3110">
    <property type="taxonomic scope" value="Bacteria"/>
</dbReference>
<dbReference type="Proteomes" id="UP000001730">
    <property type="component" value="Chromosome 1"/>
</dbReference>
<dbReference type="AlphaFoldDB" id="B6EJ85"/>
<dbReference type="InterPro" id="IPR018635">
    <property type="entry name" value="UPF0319"/>
</dbReference>
<name>B6EJ85_ALISL</name>
<dbReference type="RefSeq" id="WP_012549876.1">
    <property type="nucleotide sequence ID" value="NC_011312.1"/>
</dbReference>
<evidence type="ECO:0000313" key="3">
    <source>
        <dbReference type="Proteomes" id="UP000001730"/>
    </source>
</evidence>